<organism evidence="1">
    <name type="scientific">marine sediment metagenome</name>
    <dbReference type="NCBI Taxonomy" id="412755"/>
    <lineage>
        <taxon>unclassified sequences</taxon>
        <taxon>metagenomes</taxon>
        <taxon>ecological metagenomes</taxon>
    </lineage>
</organism>
<feature type="non-terminal residue" evidence="1">
    <location>
        <position position="1"/>
    </location>
</feature>
<proteinExistence type="predicted"/>
<dbReference type="Pfam" id="PF01019">
    <property type="entry name" value="G_glu_transpept"/>
    <property type="match status" value="1"/>
</dbReference>
<accession>X1ST27</accession>
<dbReference type="PANTHER" id="PTHR43881:SF1">
    <property type="entry name" value="GAMMA-GLUTAMYLTRANSPEPTIDASE (AFU_ORTHOLOGUE AFUA_4G13580)"/>
    <property type="match status" value="1"/>
</dbReference>
<dbReference type="InterPro" id="IPR029055">
    <property type="entry name" value="Ntn_hydrolases_N"/>
</dbReference>
<name>X1ST27_9ZZZZ</name>
<evidence type="ECO:0008006" key="2">
    <source>
        <dbReference type="Google" id="ProtNLM"/>
    </source>
</evidence>
<reference evidence="1" key="1">
    <citation type="journal article" date="2014" name="Front. Microbiol.">
        <title>High frequency of phylogenetically diverse reductive dehalogenase-homologous genes in deep subseafloor sedimentary metagenomes.</title>
        <authorList>
            <person name="Kawai M."/>
            <person name="Futagami T."/>
            <person name="Toyoda A."/>
            <person name="Takaki Y."/>
            <person name="Nishi S."/>
            <person name="Hori S."/>
            <person name="Arai W."/>
            <person name="Tsubouchi T."/>
            <person name="Morono Y."/>
            <person name="Uchiyama I."/>
            <person name="Ito T."/>
            <person name="Fujiyama A."/>
            <person name="Inagaki F."/>
            <person name="Takami H."/>
        </authorList>
    </citation>
    <scope>NUCLEOTIDE SEQUENCE</scope>
    <source>
        <strain evidence="1">Expedition CK06-06</strain>
    </source>
</reference>
<dbReference type="PANTHER" id="PTHR43881">
    <property type="entry name" value="GAMMA-GLUTAMYLTRANSPEPTIDASE (AFU_ORTHOLOGUE AFUA_4G13580)"/>
    <property type="match status" value="1"/>
</dbReference>
<sequence length="206" mass="22522">YLSGRAKCIDLNKTQNISYGFPREQGDTVYLTTADEEGMMVSFIQSNYTGFGSGIVVPGTGISLQSRGACFSLKKNHPNQVEGGKRPFHTIIPAFVTKKGQPVMSFGVMGGAMQPQGQAQILVRMIDYHQNSQAASDAPRWCVLSDTEVAFEKRTNDEVMKDLKKRGHKITIRDSSLFGGAQLIHKINQGYCGASDHRKDGQAAGF</sequence>
<dbReference type="InterPro" id="IPR052896">
    <property type="entry name" value="GGT-like_enzyme"/>
</dbReference>
<evidence type="ECO:0000313" key="1">
    <source>
        <dbReference type="EMBL" id="GAI96237.1"/>
    </source>
</evidence>
<dbReference type="AlphaFoldDB" id="X1ST27"/>
<dbReference type="Gene3D" id="3.60.20.40">
    <property type="match status" value="1"/>
</dbReference>
<gene>
    <name evidence="1" type="ORF">S12H4_35117</name>
</gene>
<dbReference type="InterPro" id="IPR043137">
    <property type="entry name" value="GGT_ssub_C"/>
</dbReference>
<comment type="caution">
    <text evidence="1">The sequence shown here is derived from an EMBL/GenBank/DDBJ whole genome shotgun (WGS) entry which is preliminary data.</text>
</comment>
<protein>
    <recommendedName>
        <fullName evidence="2">Gamma-glutamyltransferase</fullName>
    </recommendedName>
</protein>
<dbReference type="SUPFAM" id="SSF56235">
    <property type="entry name" value="N-terminal nucleophile aminohydrolases (Ntn hydrolases)"/>
    <property type="match status" value="1"/>
</dbReference>
<dbReference type="EMBL" id="BARW01020831">
    <property type="protein sequence ID" value="GAI96237.1"/>
    <property type="molecule type" value="Genomic_DNA"/>
</dbReference>
<dbReference type="PRINTS" id="PR01210">
    <property type="entry name" value="GGTRANSPTASE"/>
</dbReference>